<proteinExistence type="predicted"/>
<keyword evidence="3" id="KW-1185">Reference proteome</keyword>
<evidence type="ECO:0000313" key="2">
    <source>
        <dbReference type="EMBL" id="KKJ76719.1"/>
    </source>
</evidence>
<accession>A0A0M2R8G0</accession>
<name>A0A0M2R8G0_9PROT</name>
<keyword evidence="1" id="KW-0732">Signal</keyword>
<evidence type="ECO:0000256" key="1">
    <source>
        <dbReference type="SAM" id="SignalP"/>
    </source>
</evidence>
<organism evidence="2 3">
    <name type="scientific">Kiloniella litopenaei</name>
    <dbReference type="NCBI Taxonomy" id="1549748"/>
    <lineage>
        <taxon>Bacteria</taxon>
        <taxon>Pseudomonadati</taxon>
        <taxon>Pseudomonadota</taxon>
        <taxon>Alphaproteobacteria</taxon>
        <taxon>Rhodospirillales</taxon>
        <taxon>Kiloniellaceae</taxon>
        <taxon>Kiloniella</taxon>
    </lineage>
</organism>
<dbReference type="STRING" id="1549748.WH95_11325"/>
<feature type="signal peptide" evidence="1">
    <location>
        <begin position="1"/>
        <end position="28"/>
    </location>
</feature>
<comment type="caution">
    <text evidence="2">The sequence shown here is derived from an EMBL/GenBank/DDBJ whole genome shotgun (WGS) entry which is preliminary data.</text>
</comment>
<gene>
    <name evidence="2" type="ORF">WH95_11325</name>
</gene>
<dbReference type="AlphaFoldDB" id="A0A0M2R8G0"/>
<protein>
    <submittedName>
        <fullName evidence="2">Uncharacterized protein</fullName>
    </submittedName>
</protein>
<dbReference type="Proteomes" id="UP000034491">
    <property type="component" value="Unassembled WGS sequence"/>
</dbReference>
<feature type="chain" id="PRO_5005640540" evidence="1">
    <location>
        <begin position="29"/>
        <end position="179"/>
    </location>
</feature>
<sequence>MLTKTLSAGSFLFLLTGLFFTCAPSVFANEQKPALKDFVETCEADRYVQPIGEFSVDVYCDDALGTNISVVKLKFDAPMVGPYTLTKRTWQGGDWAFSITSFMWGTDRKSLYVATEGYNGSGKAYYLNVETQKSQEIWSMSPGDCGSVLTGMDEKHVLLKNIPCDENKARDIMIAIPQS</sequence>
<reference evidence="2 3" key="1">
    <citation type="submission" date="2015-03" db="EMBL/GenBank/DDBJ databases">
        <title>Genome sequence of Kiloniella sp. P1-1, isolated from the gut microflora of Pacific white shrimp, Penaeus vannamei.</title>
        <authorList>
            <person name="Shao Z."/>
            <person name="Wang L."/>
            <person name="Li X."/>
        </authorList>
    </citation>
    <scope>NUCLEOTIDE SEQUENCE [LARGE SCALE GENOMIC DNA]</scope>
    <source>
        <strain evidence="2 3">P1-1</strain>
    </source>
</reference>
<evidence type="ECO:0000313" key="3">
    <source>
        <dbReference type="Proteomes" id="UP000034491"/>
    </source>
</evidence>
<dbReference type="EMBL" id="LANI01000017">
    <property type="protein sequence ID" value="KKJ76719.1"/>
    <property type="molecule type" value="Genomic_DNA"/>
</dbReference>